<dbReference type="OrthoDB" id="56871at2157"/>
<organism evidence="2 3">
    <name type="scientific">Halorubrum alkaliphilum</name>
    <dbReference type="NCBI Taxonomy" id="261290"/>
    <lineage>
        <taxon>Archaea</taxon>
        <taxon>Methanobacteriati</taxon>
        <taxon>Methanobacteriota</taxon>
        <taxon>Stenosarchaea group</taxon>
        <taxon>Halobacteria</taxon>
        <taxon>Halobacteriales</taxon>
        <taxon>Haloferacaceae</taxon>
        <taxon>Halorubrum</taxon>
    </lineage>
</organism>
<name>A0A8T4GFH5_9EURY</name>
<gene>
    <name evidence="2" type="ORF">J2751_001969</name>
</gene>
<feature type="domain" description="DUF8139" evidence="1">
    <location>
        <begin position="1"/>
        <end position="73"/>
    </location>
</feature>
<dbReference type="EMBL" id="JAGGKQ010000014">
    <property type="protein sequence ID" value="MBP1922936.1"/>
    <property type="molecule type" value="Genomic_DNA"/>
</dbReference>
<dbReference type="RefSeq" id="WP_209485556.1">
    <property type="nucleotide sequence ID" value="NZ_JAGGKQ010000014.1"/>
</dbReference>
<protein>
    <submittedName>
        <fullName evidence="2">Ribosomal protein L21E</fullName>
    </submittedName>
</protein>
<evidence type="ECO:0000313" key="2">
    <source>
        <dbReference type="EMBL" id="MBP1922936.1"/>
    </source>
</evidence>
<dbReference type="Pfam" id="PF26460">
    <property type="entry name" value="DUF8139"/>
    <property type="match status" value="1"/>
</dbReference>
<keyword evidence="2" id="KW-0689">Ribosomal protein</keyword>
<evidence type="ECO:0000259" key="1">
    <source>
        <dbReference type="Pfam" id="PF26460"/>
    </source>
</evidence>
<keyword evidence="2" id="KW-0687">Ribonucleoprotein</keyword>
<keyword evidence="3" id="KW-1185">Reference proteome</keyword>
<sequence>MKRFEVGDRVRIDIPDTDDPDFDRYHERTGKVYEVIEDDAGEATGDERDSYLFSVEFENGDSDHFRWRDLRPAPEK</sequence>
<reference evidence="2" key="1">
    <citation type="submission" date="2021-03" db="EMBL/GenBank/DDBJ databases">
        <title>Genomic Encyclopedia of Type Strains, Phase IV (KMG-IV): sequencing the most valuable type-strain genomes for metagenomic binning, comparative biology and taxonomic classification.</title>
        <authorList>
            <person name="Goeker M."/>
        </authorList>
    </citation>
    <scope>NUCLEOTIDE SEQUENCE</scope>
    <source>
        <strain evidence="2">DSM 23564</strain>
    </source>
</reference>
<accession>A0A8T4GFH5</accession>
<comment type="caution">
    <text evidence="2">The sequence shown here is derived from an EMBL/GenBank/DDBJ whole genome shotgun (WGS) entry which is preliminary data.</text>
</comment>
<proteinExistence type="predicted"/>
<evidence type="ECO:0000313" key="3">
    <source>
        <dbReference type="Proteomes" id="UP000823588"/>
    </source>
</evidence>
<dbReference type="Proteomes" id="UP000823588">
    <property type="component" value="Unassembled WGS sequence"/>
</dbReference>
<dbReference type="AlphaFoldDB" id="A0A8T4GFH5"/>
<dbReference type="InterPro" id="IPR058452">
    <property type="entry name" value="DUF8139"/>
</dbReference>
<dbReference type="GO" id="GO:0005840">
    <property type="term" value="C:ribosome"/>
    <property type="evidence" value="ECO:0007669"/>
    <property type="project" value="UniProtKB-KW"/>
</dbReference>